<evidence type="ECO:0000313" key="3">
    <source>
        <dbReference type="Proteomes" id="UP000265798"/>
    </source>
</evidence>
<dbReference type="Proteomes" id="UP000265798">
    <property type="component" value="Unassembled WGS sequence"/>
</dbReference>
<dbReference type="EMBL" id="QHCT01000003">
    <property type="protein sequence ID" value="RHX89874.1"/>
    <property type="molecule type" value="Genomic_DNA"/>
</dbReference>
<protein>
    <submittedName>
        <fullName evidence="2">Uncharacterized protein</fullName>
    </submittedName>
</protein>
<dbReference type="OrthoDB" id="342877at2"/>
<accession>A0A396Z805</accession>
<name>A0A396Z805_9LEPT</name>
<dbReference type="RefSeq" id="WP_118968940.1">
    <property type="nucleotide sequence ID" value="NZ_QHCT01000003.1"/>
</dbReference>
<proteinExistence type="predicted"/>
<evidence type="ECO:0000256" key="1">
    <source>
        <dbReference type="SAM" id="MobiDB-lite"/>
    </source>
</evidence>
<gene>
    <name evidence="2" type="ORF">DLM75_13040</name>
</gene>
<comment type="caution">
    <text evidence="2">The sequence shown here is derived from an EMBL/GenBank/DDBJ whole genome shotgun (WGS) entry which is preliminary data.</text>
</comment>
<sequence length="92" mass="10779">MANTTKYDRVRSRFICDQVKSLREKNLNARTLFDRCWNKIPDTLIRKLNAEDLLQYIRLHVLPGEISSIIPSKTKDGYKTKNPKSHSLEKFA</sequence>
<reference evidence="3" key="1">
    <citation type="submission" date="2018-05" db="EMBL/GenBank/DDBJ databases">
        <title>Leptospira yasudae sp. nov. and Leptospira stimsonii sp. nov., two pathogenic species of the genus Leptospira isolated from environmental sources.</title>
        <authorList>
            <person name="Casanovas-Massana A."/>
            <person name="Hamond C."/>
            <person name="Santos L.A."/>
            <person name="Hacker K.P."/>
            <person name="Balassiano I."/>
            <person name="Medeiros M.A."/>
            <person name="Reis M.G."/>
            <person name="Ko A.I."/>
            <person name="Wunder E.A."/>
        </authorList>
    </citation>
    <scope>NUCLEOTIDE SEQUENCE [LARGE SCALE GENOMIC DNA]</scope>
    <source>
        <strain evidence="3">Yale</strain>
    </source>
</reference>
<dbReference type="AlphaFoldDB" id="A0A396Z805"/>
<feature type="region of interest" description="Disordered" evidence="1">
    <location>
        <begin position="70"/>
        <end position="92"/>
    </location>
</feature>
<evidence type="ECO:0000313" key="2">
    <source>
        <dbReference type="EMBL" id="RHX89874.1"/>
    </source>
</evidence>
<organism evidence="2 3">
    <name type="scientific">Leptospira stimsonii</name>
    <dbReference type="NCBI Taxonomy" id="2202203"/>
    <lineage>
        <taxon>Bacteria</taxon>
        <taxon>Pseudomonadati</taxon>
        <taxon>Spirochaetota</taxon>
        <taxon>Spirochaetia</taxon>
        <taxon>Leptospirales</taxon>
        <taxon>Leptospiraceae</taxon>
        <taxon>Leptospira</taxon>
    </lineage>
</organism>